<sequence>MKTDPKLMMQLIDDQDKQEKPQKHSMAEAYEKRMLKIIQRQELQIKQGSKFSMYDKQPQKFIAASFNNSILNGQASALSKRAKSQSKNKHFNSQATTNYLSEHKFSMFQHQSVFDNFHNETFVFNSNNVTTQNQVSQLDIRIKDIKQNSKEYDNRRAQTQLSMISQDYLNQEPVIATQNQSSLSKLLMKSNTRNTFQDKYDKSNYVSSKILPIVDNNYQEDNYQQTQTKIFGRNNMMLLNQKNSIQDLISQKGERDLLKSVIKKVSGGQNVYSGFIDDYNIGSQRDSKFKRYLTSSLKKQNLSKSSLSSYKVQNQSESGVNNLEKQHYLDTNMLLNINQDKINIDKQFEDDDDHHIVNNLDESEFLEDMKEFENDKELEFPTMYKYGLRLEWSHCYLYKKCQKERSEFNMHKNHKLFQQSEVLAAIQIIQERQRDFKDFLLLEPYFLKSVNTLRELIFKELEFNGLYVRYIKRYGLVTLKNTQKLLLLCKRFFELRLHFIEVFSSLARKKVQYRAFKMKIKAAGKQIEQTDDEDEILDLGTETVKNCTNALLNIQQIRKKSKLFNSEFIFEDEDQVKLLRRECNEVRQILFVFGIEIQCEDSPPQILEQKP</sequence>
<reference evidence="1 2" key="1">
    <citation type="submission" date="2014-06" db="EMBL/GenBank/DDBJ databases">
        <authorList>
            <person name="Swart Estienne"/>
        </authorList>
    </citation>
    <scope>NUCLEOTIDE SEQUENCE [LARGE SCALE GENOMIC DNA]</scope>
    <source>
        <strain evidence="1 2">130c</strain>
    </source>
</reference>
<dbReference type="EMBL" id="CCKQ01007097">
    <property type="protein sequence ID" value="CDW78442.1"/>
    <property type="molecule type" value="Genomic_DNA"/>
</dbReference>
<keyword evidence="2" id="KW-1185">Reference proteome</keyword>
<dbReference type="Proteomes" id="UP000039865">
    <property type="component" value="Unassembled WGS sequence"/>
</dbReference>
<evidence type="ECO:0000313" key="2">
    <source>
        <dbReference type="Proteomes" id="UP000039865"/>
    </source>
</evidence>
<name>A0A078AA61_STYLE</name>
<dbReference type="InParanoid" id="A0A078AA61"/>
<organism evidence="1 2">
    <name type="scientific">Stylonychia lemnae</name>
    <name type="common">Ciliate</name>
    <dbReference type="NCBI Taxonomy" id="5949"/>
    <lineage>
        <taxon>Eukaryota</taxon>
        <taxon>Sar</taxon>
        <taxon>Alveolata</taxon>
        <taxon>Ciliophora</taxon>
        <taxon>Intramacronucleata</taxon>
        <taxon>Spirotrichea</taxon>
        <taxon>Stichotrichia</taxon>
        <taxon>Sporadotrichida</taxon>
        <taxon>Oxytrichidae</taxon>
        <taxon>Stylonychinae</taxon>
        <taxon>Stylonychia</taxon>
    </lineage>
</organism>
<evidence type="ECO:0000313" key="1">
    <source>
        <dbReference type="EMBL" id="CDW78442.1"/>
    </source>
</evidence>
<proteinExistence type="predicted"/>
<dbReference type="AlphaFoldDB" id="A0A078AA61"/>
<dbReference type="OrthoDB" id="10686707at2759"/>
<accession>A0A078AA61</accession>
<gene>
    <name evidence="1" type="primary">Contig19390.g20553</name>
    <name evidence="1" type="ORF">STYLEM_7419</name>
</gene>
<protein>
    <submittedName>
        <fullName evidence="1">Uncharacterized protein</fullName>
    </submittedName>
</protein>